<feature type="transmembrane region" description="Helical" evidence="1">
    <location>
        <begin position="21"/>
        <end position="42"/>
    </location>
</feature>
<dbReference type="RefSeq" id="WP_087287013.1">
    <property type="nucleotide sequence ID" value="NZ_NFJD01000001.1"/>
</dbReference>
<keyword evidence="1" id="KW-1133">Transmembrane helix</keyword>
<reference evidence="3" key="1">
    <citation type="submission" date="2017-04" db="EMBL/GenBank/DDBJ databases">
        <title>Function of individual gut microbiota members based on whole genome sequencing of pure cultures obtained from chicken caecum.</title>
        <authorList>
            <person name="Medvecky M."/>
            <person name="Cejkova D."/>
            <person name="Polansky O."/>
            <person name="Karasova D."/>
            <person name="Kubasova T."/>
            <person name="Cizek A."/>
            <person name="Rychlik I."/>
        </authorList>
    </citation>
    <scope>NUCLEOTIDE SEQUENCE [LARGE SCALE GENOMIC DNA]</scope>
    <source>
        <strain evidence="3">An273</strain>
    </source>
</reference>
<dbReference type="AlphaFoldDB" id="A0A1Y4DEM5"/>
<dbReference type="EMBL" id="NFJD01000001">
    <property type="protein sequence ID" value="OUO57526.1"/>
    <property type="molecule type" value="Genomic_DNA"/>
</dbReference>
<evidence type="ECO:0000313" key="2">
    <source>
        <dbReference type="EMBL" id="OUO57526.1"/>
    </source>
</evidence>
<evidence type="ECO:0000256" key="1">
    <source>
        <dbReference type="SAM" id="Phobius"/>
    </source>
</evidence>
<comment type="caution">
    <text evidence="2">The sequence shown here is derived from an EMBL/GenBank/DDBJ whole genome shotgun (WGS) entry which is preliminary data.</text>
</comment>
<keyword evidence="3" id="KW-1185">Reference proteome</keyword>
<gene>
    <name evidence="2" type="ORF">B5F75_01770</name>
</gene>
<keyword evidence="1" id="KW-0812">Transmembrane</keyword>
<sequence length="114" mass="12739">MSKCCKCSKWWPHNWLCLKGLSVIFLVLFYLALAYAVFQAYAIFTYPMLHGSEMWISAAFYVASDVAAAIGFLTVAKILKALRKIKKAVAPCVCSVEEKPAPSEIEKVVEKESK</sequence>
<feature type="transmembrane region" description="Helical" evidence="1">
    <location>
        <begin position="54"/>
        <end position="76"/>
    </location>
</feature>
<accession>A0A1Y4DEM5</accession>
<protein>
    <submittedName>
        <fullName evidence="2">Uncharacterized protein</fullName>
    </submittedName>
</protein>
<evidence type="ECO:0000313" key="3">
    <source>
        <dbReference type="Proteomes" id="UP000196368"/>
    </source>
</evidence>
<keyword evidence="1" id="KW-0472">Membrane</keyword>
<proteinExistence type="predicted"/>
<dbReference type="Proteomes" id="UP000196368">
    <property type="component" value="Unassembled WGS sequence"/>
</dbReference>
<organism evidence="2 3">
    <name type="scientific">Candidatus Avelusimicrobium gallicola</name>
    <dbReference type="NCBI Taxonomy" id="2562704"/>
    <lineage>
        <taxon>Bacteria</taxon>
        <taxon>Pseudomonadati</taxon>
        <taxon>Elusimicrobiota</taxon>
        <taxon>Elusimicrobia</taxon>
        <taxon>Elusimicrobiales</taxon>
        <taxon>Elusimicrobiaceae</taxon>
        <taxon>Candidatus Avelusimicrobium</taxon>
    </lineage>
</organism>
<name>A0A1Y4DEM5_9BACT</name>